<evidence type="ECO:0000256" key="1">
    <source>
        <dbReference type="SAM" id="MobiDB-lite"/>
    </source>
</evidence>
<sequence length="180" mass="19663">MVTSSSPPPTSSLWAYFCFLVGSAVSSLITTSLVLATALVRRRSLLKEEEDMEANCAKKTTMAAAAGLWSSRLACLVIIGQITWAVFGTHLVWFVKLEDLAQITTSTILSVWILWVNYGVLILFSFVLFCASFFIILGTSNIMATTHSEGGSVNDNNSSVGEMHQQETTPLLNKSSYRPN</sequence>
<evidence type="ECO:0008006" key="5">
    <source>
        <dbReference type="Google" id="ProtNLM"/>
    </source>
</evidence>
<evidence type="ECO:0000313" key="4">
    <source>
        <dbReference type="Proteomes" id="UP000078561"/>
    </source>
</evidence>
<feature type="transmembrane region" description="Helical" evidence="2">
    <location>
        <begin position="115"/>
        <end position="137"/>
    </location>
</feature>
<dbReference type="AlphaFoldDB" id="A0A168PYX6"/>
<dbReference type="Proteomes" id="UP000078561">
    <property type="component" value="Unassembled WGS sequence"/>
</dbReference>
<keyword evidence="4" id="KW-1185">Reference proteome</keyword>
<evidence type="ECO:0000313" key="3">
    <source>
        <dbReference type="EMBL" id="SAM03215.1"/>
    </source>
</evidence>
<dbReference type="OrthoDB" id="2279810at2759"/>
<feature type="transmembrane region" description="Helical" evidence="2">
    <location>
        <begin position="13"/>
        <end position="40"/>
    </location>
</feature>
<dbReference type="EMBL" id="LT554066">
    <property type="protein sequence ID" value="SAM03215.1"/>
    <property type="molecule type" value="Genomic_DNA"/>
</dbReference>
<accession>A0A168PYX6</accession>
<gene>
    <name evidence="3" type="primary">ABSGL_09033.1 scaffold 10666</name>
</gene>
<protein>
    <recommendedName>
        <fullName evidence="5">Transmembrane protein</fullName>
    </recommendedName>
</protein>
<evidence type="ECO:0000256" key="2">
    <source>
        <dbReference type="SAM" id="Phobius"/>
    </source>
</evidence>
<reference evidence="3" key="1">
    <citation type="submission" date="2016-04" db="EMBL/GenBank/DDBJ databases">
        <authorList>
            <person name="Evans L.H."/>
            <person name="Alamgir A."/>
            <person name="Owens N."/>
            <person name="Weber N.D."/>
            <person name="Virtaneva K."/>
            <person name="Barbian K."/>
            <person name="Babar A."/>
            <person name="Rosenke K."/>
        </authorList>
    </citation>
    <scope>NUCLEOTIDE SEQUENCE [LARGE SCALE GENOMIC DNA]</scope>
    <source>
        <strain evidence="3">CBS 101.48</strain>
    </source>
</reference>
<organism evidence="3">
    <name type="scientific">Absidia glauca</name>
    <name type="common">Pin mould</name>
    <dbReference type="NCBI Taxonomy" id="4829"/>
    <lineage>
        <taxon>Eukaryota</taxon>
        <taxon>Fungi</taxon>
        <taxon>Fungi incertae sedis</taxon>
        <taxon>Mucoromycota</taxon>
        <taxon>Mucoromycotina</taxon>
        <taxon>Mucoromycetes</taxon>
        <taxon>Mucorales</taxon>
        <taxon>Cunninghamellaceae</taxon>
        <taxon>Absidia</taxon>
    </lineage>
</organism>
<proteinExistence type="predicted"/>
<keyword evidence="2" id="KW-0812">Transmembrane</keyword>
<keyword evidence="2" id="KW-0472">Membrane</keyword>
<dbReference type="InParanoid" id="A0A168PYX6"/>
<feature type="region of interest" description="Disordered" evidence="1">
    <location>
        <begin position="154"/>
        <end position="180"/>
    </location>
</feature>
<feature type="transmembrane region" description="Helical" evidence="2">
    <location>
        <begin position="73"/>
        <end position="95"/>
    </location>
</feature>
<keyword evidence="2" id="KW-1133">Transmembrane helix</keyword>
<name>A0A168PYX6_ABSGL</name>